<gene>
    <name evidence="1" type="ORF">STCU_04174</name>
</gene>
<name>S9UMR2_9TRYP</name>
<comment type="caution">
    <text evidence="1">The sequence shown here is derived from an EMBL/GenBank/DDBJ whole genome shotgun (WGS) entry which is preliminary data.</text>
</comment>
<dbReference type="Proteomes" id="UP000015354">
    <property type="component" value="Unassembled WGS sequence"/>
</dbReference>
<protein>
    <submittedName>
        <fullName evidence="1">Uncharacterized protein</fullName>
    </submittedName>
</protein>
<sequence>MFGADKHSFLGGVKKHIYRCVARPHKGSASAVNAGSIDAYVEQNKDAASSARCRTALFNNVKVCPTCGKPNGYTMTTCNQCQGSLVAVALSTTPNLFTAFLLSIAEGPKFPLKVSMRTDGPDVMVFDDPLALSPLHFCAIPTEVFIPDWRYLTLNPQRGLQVCQLLVDSCHAAAREQFLSDEVFCSSILREKDFDVATQMIMGFNFPPSQNQIHIQYMLPVLMPHQYMLFLRGVHYTAQRFFPVSYVHACLVQLVKRGTAFSKADLDLDVGAFIARLEEQCGVCYAEVHAQFLIDVDRLHQRYAKWDNSSFTGSYKVMEGTRGKLVFTNAIDGKETIVDEHEAYEGEKSILQNYGKDGQETGSFGFYSFPKPINHIDFSFLD</sequence>
<proteinExistence type="predicted"/>
<evidence type="ECO:0000313" key="1">
    <source>
        <dbReference type="EMBL" id="EPY30223.1"/>
    </source>
</evidence>
<keyword evidence="2" id="KW-1185">Reference proteome</keyword>
<evidence type="ECO:0000313" key="2">
    <source>
        <dbReference type="Proteomes" id="UP000015354"/>
    </source>
</evidence>
<dbReference type="AlphaFoldDB" id="S9UMR2"/>
<accession>S9UMR2</accession>
<reference evidence="1 2" key="1">
    <citation type="journal article" date="2013" name="PLoS ONE">
        <title>Predicting the Proteins of Angomonas deanei, Strigomonas culicis and Their Respective Endosymbionts Reveals New Aspects of the Trypanosomatidae Family.</title>
        <authorList>
            <person name="Motta M.C."/>
            <person name="Martins A.C."/>
            <person name="de Souza S.S."/>
            <person name="Catta-Preta C.M."/>
            <person name="Silva R."/>
            <person name="Klein C.C."/>
            <person name="de Almeida L.G."/>
            <person name="de Lima Cunha O."/>
            <person name="Ciapina L.P."/>
            <person name="Brocchi M."/>
            <person name="Colabardini A.C."/>
            <person name="de Araujo Lima B."/>
            <person name="Machado C.R."/>
            <person name="de Almeida Soares C.M."/>
            <person name="Probst C.M."/>
            <person name="de Menezes C.B."/>
            <person name="Thompson C.E."/>
            <person name="Bartholomeu D.C."/>
            <person name="Gradia D.F."/>
            <person name="Pavoni D.P."/>
            <person name="Grisard E.C."/>
            <person name="Fantinatti-Garboggini F."/>
            <person name="Marchini F.K."/>
            <person name="Rodrigues-Luiz G.F."/>
            <person name="Wagner G."/>
            <person name="Goldman G.H."/>
            <person name="Fietto J.L."/>
            <person name="Elias M.C."/>
            <person name="Goldman M.H."/>
            <person name="Sagot M.F."/>
            <person name="Pereira M."/>
            <person name="Stoco P.H."/>
            <person name="de Mendonca-Neto R.P."/>
            <person name="Teixeira S.M."/>
            <person name="Maciel T.E."/>
            <person name="de Oliveira Mendes T.A."/>
            <person name="Urmenyi T.P."/>
            <person name="de Souza W."/>
            <person name="Schenkman S."/>
            <person name="de Vasconcelos A.T."/>
        </authorList>
    </citation>
    <scope>NUCLEOTIDE SEQUENCE [LARGE SCALE GENOMIC DNA]</scope>
</reference>
<dbReference type="OrthoDB" id="276295at2759"/>
<dbReference type="EMBL" id="ATMH01004174">
    <property type="protein sequence ID" value="EPY30223.1"/>
    <property type="molecule type" value="Genomic_DNA"/>
</dbReference>
<organism evidence="1 2">
    <name type="scientific">Strigomonas culicis</name>
    <dbReference type="NCBI Taxonomy" id="28005"/>
    <lineage>
        <taxon>Eukaryota</taxon>
        <taxon>Discoba</taxon>
        <taxon>Euglenozoa</taxon>
        <taxon>Kinetoplastea</taxon>
        <taxon>Metakinetoplastina</taxon>
        <taxon>Trypanosomatida</taxon>
        <taxon>Trypanosomatidae</taxon>
        <taxon>Strigomonadinae</taxon>
        <taxon>Strigomonas</taxon>
    </lineage>
</organism>